<feature type="region of interest" description="Disordered" evidence="1">
    <location>
        <begin position="48"/>
        <end position="70"/>
    </location>
</feature>
<proteinExistence type="predicted"/>
<dbReference type="Proteomes" id="UP000019118">
    <property type="component" value="Unassembled WGS sequence"/>
</dbReference>
<keyword evidence="5" id="KW-1185">Reference proteome</keyword>
<gene>
    <name evidence="4" type="primary">109544676</name>
    <name evidence="3" type="ORF">D910_06539</name>
</gene>
<evidence type="ECO:0000256" key="2">
    <source>
        <dbReference type="SAM" id="SignalP"/>
    </source>
</evidence>
<protein>
    <recommendedName>
        <fullName evidence="7">Tachykinin</fullName>
    </recommendedName>
</protein>
<accession>U4U5I7</accession>
<evidence type="ECO:0000256" key="1">
    <source>
        <dbReference type="SAM" id="MobiDB-lite"/>
    </source>
</evidence>
<dbReference type="AlphaFoldDB" id="U4U5I7"/>
<reference evidence="4" key="2">
    <citation type="submission" date="2024-08" db="UniProtKB">
        <authorList>
            <consortium name="EnsemblMetazoa"/>
        </authorList>
    </citation>
    <scope>IDENTIFICATION</scope>
</reference>
<evidence type="ECO:0008006" key="7">
    <source>
        <dbReference type="Google" id="ProtNLM"/>
    </source>
</evidence>
<reference evidence="5 6" key="1">
    <citation type="journal article" date="2013" name="Genome Biol.">
        <title>Draft genome of the mountain pine beetle, Dendroctonus ponderosae Hopkins, a major forest pest.</title>
        <authorList>
            <person name="Keeling C.I."/>
            <person name="Yuen M.M."/>
            <person name="Liao N.Y."/>
            <person name="Docking T.R."/>
            <person name="Chan S.K."/>
            <person name="Taylor G.A."/>
            <person name="Palmquist D.L."/>
            <person name="Jackman S.D."/>
            <person name="Nguyen A."/>
            <person name="Li M."/>
            <person name="Henderson H."/>
            <person name="Janes J.K."/>
            <person name="Zhao Y."/>
            <person name="Pandoh P."/>
            <person name="Moore R."/>
            <person name="Sperling F.A."/>
            <person name="Huber D.P."/>
            <person name="Birol I."/>
            <person name="Jones S.J."/>
            <person name="Bohlmann J."/>
        </authorList>
    </citation>
    <scope>NUCLEOTIDE SEQUENCE</scope>
</reference>
<evidence type="ECO:0000313" key="5">
    <source>
        <dbReference type="Proteomes" id="UP000019118"/>
    </source>
</evidence>
<dbReference type="KEGG" id="dpa:109544676"/>
<sequence>MKSIRPFTTWISISLLLSTCCLADEHHKRVPSGFTGVRGKKSIPDEAYSADLDNSNSIEQQTEYTPSSDTEAPASFNYIVEKRAPSGFFGMRGKKPWNFLQSSNYPEELYKRAPMGFVGMRGKKDSLEDDEVTWDEPEKRAQMGFFGMRGKKLWTDYQGEKRAPMGFVGMRGKKDFENPIGYYEDIKRAPSGFFGMRGKKHPSGFFGMRGKKYPYEFRGKFVGVRGKKSSEMAIPSYYYQDSTTDRLSDPDWNQLMLLLTGRNEFDRSH</sequence>
<keyword evidence="2" id="KW-0732">Signal</keyword>
<dbReference type="EnsemblMetazoa" id="XM_019914989.1">
    <property type="protein sequence ID" value="XP_019770548.1"/>
    <property type="gene ID" value="LOC109544676"/>
</dbReference>
<feature type="signal peptide" evidence="2">
    <location>
        <begin position="1"/>
        <end position="23"/>
    </location>
</feature>
<organism evidence="3 6">
    <name type="scientific">Dendroctonus ponderosae</name>
    <name type="common">Mountain pine beetle</name>
    <dbReference type="NCBI Taxonomy" id="77166"/>
    <lineage>
        <taxon>Eukaryota</taxon>
        <taxon>Metazoa</taxon>
        <taxon>Ecdysozoa</taxon>
        <taxon>Arthropoda</taxon>
        <taxon>Hexapoda</taxon>
        <taxon>Insecta</taxon>
        <taxon>Pterygota</taxon>
        <taxon>Neoptera</taxon>
        <taxon>Endopterygota</taxon>
        <taxon>Coleoptera</taxon>
        <taxon>Polyphaga</taxon>
        <taxon>Cucujiformia</taxon>
        <taxon>Curculionidae</taxon>
        <taxon>Scolytinae</taxon>
        <taxon>Dendroctonus</taxon>
    </lineage>
</organism>
<dbReference type="Proteomes" id="UP000030742">
    <property type="component" value="Unassembled WGS sequence"/>
</dbReference>
<dbReference type="EnsemblMetazoa" id="XM_019914991.1">
    <property type="protein sequence ID" value="XP_019770550.1"/>
    <property type="gene ID" value="LOC109544676"/>
</dbReference>
<feature type="chain" id="PRO_5044739070" description="Tachykinin" evidence="2">
    <location>
        <begin position="24"/>
        <end position="269"/>
    </location>
</feature>
<dbReference type="OrthoDB" id="5919137at2759"/>
<evidence type="ECO:0000313" key="4">
    <source>
        <dbReference type="EnsemblMetazoa" id="XP_019770548.1"/>
    </source>
</evidence>
<evidence type="ECO:0000313" key="3">
    <source>
        <dbReference type="EMBL" id="ERL89164.1"/>
    </source>
</evidence>
<dbReference type="EMBL" id="KB632155">
    <property type="protein sequence ID" value="ERL89164.1"/>
    <property type="molecule type" value="Genomic_DNA"/>
</dbReference>
<dbReference type="EnsemblMetazoa" id="XM_019914992.1">
    <property type="protein sequence ID" value="XP_019770551.1"/>
    <property type="gene ID" value="LOC109544676"/>
</dbReference>
<dbReference type="STRING" id="77166.U4U5I7"/>
<feature type="compositionally biased region" description="Polar residues" evidence="1">
    <location>
        <begin position="52"/>
        <end position="70"/>
    </location>
</feature>
<evidence type="ECO:0000313" key="6">
    <source>
        <dbReference type="Proteomes" id="UP000030742"/>
    </source>
</evidence>
<name>U4U5I7_DENPD</name>